<organism evidence="2 3">
    <name type="scientific">Candidatus Sungbacteria bacterium RIFCSPHIGHO2_02_FULL_47_11</name>
    <dbReference type="NCBI Taxonomy" id="1802270"/>
    <lineage>
        <taxon>Bacteria</taxon>
        <taxon>Candidatus Sungiibacteriota</taxon>
    </lineage>
</organism>
<dbReference type="EMBL" id="MHQI01000006">
    <property type="protein sequence ID" value="OHA00817.1"/>
    <property type="molecule type" value="Genomic_DNA"/>
</dbReference>
<feature type="transmembrane region" description="Helical" evidence="1">
    <location>
        <begin position="46"/>
        <end position="65"/>
    </location>
</feature>
<keyword evidence="1" id="KW-1133">Transmembrane helix</keyword>
<comment type="caution">
    <text evidence="2">The sequence shown here is derived from an EMBL/GenBank/DDBJ whole genome shotgun (WGS) entry which is preliminary data.</text>
</comment>
<feature type="transmembrane region" description="Helical" evidence="1">
    <location>
        <begin position="285"/>
        <end position="307"/>
    </location>
</feature>
<keyword evidence="1" id="KW-0472">Membrane</keyword>
<feature type="transmembrane region" description="Helical" evidence="1">
    <location>
        <begin position="261"/>
        <end position="279"/>
    </location>
</feature>
<sequence length="319" mass="34670">MQRTSLKELILGIVTITAVVGSFWLWHEVIPSLVEGAARGYTPFLLAGTGLLISAVFFSLTALFVKDARLAYAVAFVSVGIPYFFVSATGFVLAAFAVSIFLAWFAVRRVRLETAFSLGFSAAKTLKTGLPLYFTIASLIVTVFYFAALDTERAFESILPQPTFNALLKVMSVPLESLIGLSVRSPDATVDEVLSDFIRKQLQSQGAAVPAVLSNEVARLVESQRDAVAKQLGITLVGSETVSDVFYTAIADRLKILLGPYARYLPAISAIAFFFAFKAATVPLYFITLVAVWVVVKALVAAGVLRYTKEKLEVERLTL</sequence>
<dbReference type="AlphaFoldDB" id="A0A1G2KN10"/>
<gene>
    <name evidence="2" type="ORF">A3C07_02115</name>
</gene>
<protein>
    <submittedName>
        <fullName evidence="2">Uncharacterized protein</fullName>
    </submittedName>
</protein>
<dbReference type="Proteomes" id="UP000179023">
    <property type="component" value="Unassembled WGS sequence"/>
</dbReference>
<name>A0A1G2KN10_9BACT</name>
<keyword evidence="1" id="KW-0812">Transmembrane</keyword>
<accession>A0A1G2KN10</accession>
<evidence type="ECO:0000313" key="2">
    <source>
        <dbReference type="EMBL" id="OHA00817.1"/>
    </source>
</evidence>
<feature type="transmembrane region" description="Helical" evidence="1">
    <location>
        <begin position="130"/>
        <end position="149"/>
    </location>
</feature>
<dbReference type="STRING" id="1802270.A3C07_02115"/>
<proteinExistence type="predicted"/>
<reference evidence="2 3" key="1">
    <citation type="journal article" date="2016" name="Nat. Commun.">
        <title>Thousands of microbial genomes shed light on interconnected biogeochemical processes in an aquifer system.</title>
        <authorList>
            <person name="Anantharaman K."/>
            <person name="Brown C.T."/>
            <person name="Hug L.A."/>
            <person name="Sharon I."/>
            <person name="Castelle C.J."/>
            <person name="Probst A.J."/>
            <person name="Thomas B.C."/>
            <person name="Singh A."/>
            <person name="Wilkins M.J."/>
            <person name="Karaoz U."/>
            <person name="Brodie E.L."/>
            <person name="Williams K.H."/>
            <person name="Hubbard S.S."/>
            <person name="Banfield J.F."/>
        </authorList>
    </citation>
    <scope>NUCLEOTIDE SEQUENCE [LARGE SCALE GENOMIC DNA]</scope>
</reference>
<feature type="transmembrane region" description="Helical" evidence="1">
    <location>
        <begin position="9"/>
        <end position="26"/>
    </location>
</feature>
<evidence type="ECO:0000313" key="3">
    <source>
        <dbReference type="Proteomes" id="UP000179023"/>
    </source>
</evidence>
<feature type="transmembrane region" description="Helical" evidence="1">
    <location>
        <begin position="72"/>
        <end position="105"/>
    </location>
</feature>
<evidence type="ECO:0000256" key="1">
    <source>
        <dbReference type="SAM" id="Phobius"/>
    </source>
</evidence>